<evidence type="ECO:0000313" key="2">
    <source>
        <dbReference type="Proteomes" id="UP001140087"/>
    </source>
</evidence>
<sequence>MEPRVLVVSLFAPYTVNFDAAPLSPNGAAPPGRPLTRSGSAGRNSVWSGRRSSMYRTPTTPLGRSAEPHSRRRSTFSVNSFKLSPISRTCAKSPGAADCRGSGDCEGDAPDVTAPQSSAHVAADCAAGNGTLPNADKAGPSQLALQIAEAAGAHTPPANTLDFTRKLNQDQMREKQQRSAGAGKGDRLLRDHLPSHGASDGAAAAGQQGSTEPLAAAIAGLQITNGQSEASAVAVPSAAGGDSRPEEQFTVEHLNVGNTGLFNAVNASLDHFAERVWIGELGISTDGWSDERKEAVTAKLLDDVETVPVFVSDEEFEGHYGRFSKQ</sequence>
<reference evidence="1" key="1">
    <citation type="submission" date="2022-07" db="EMBL/GenBank/DDBJ databases">
        <title>Phylogenomic reconstructions and comparative analyses of Kickxellomycotina fungi.</title>
        <authorList>
            <person name="Reynolds N.K."/>
            <person name="Stajich J.E."/>
            <person name="Barry K."/>
            <person name="Grigoriev I.V."/>
            <person name="Crous P."/>
            <person name="Smith M.E."/>
        </authorList>
    </citation>
    <scope>NUCLEOTIDE SEQUENCE</scope>
    <source>
        <strain evidence="1">BCRC 34780</strain>
    </source>
</reference>
<dbReference type="EMBL" id="JANBUN010002399">
    <property type="protein sequence ID" value="KAJ2794738.1"/>
    <property type="molecule type" value="Genomic_DNA"/>
</dbReference>
<evidence type="ECO:0000313" key="1">
    <source>
        <dbReference type="EMBL" id="KAJ2794738.1"/>
    </source>
</evidence>
<dbReference type="Proteomes" id="UP001140087">
    <property type="component" value="Unassembled WGS sequence"/>
</dbReference>
<feature type="non-terminal residue" evidence="1">
    <location>
        <position position="326"/>
    </location>
</feature>
<accession>A0ACC1KT50</accession>
<gene>
    <name evidence="1" type="primary">TPS3_2</name>
    <name evidence="1" type="ORF">H4R21_005385</name>
</gene>
<comment type="caution">
    <text evidence="1">The sequence shown here is derived from an EMBL/GenBank/DDBJ whole genome shotgun (WGS) entry which is preliminary data.</text>
</comment>
<proteinExistence type="predicted"/>
<name>A0ACC1KT50_9FUNG</name>
<organism evidence="1 2">
    <name type="scientific">Coemansia helicoidea</name>
    <dbReference type="NCBI Taxonomy" id="1286919"/>
    <lineage>
        <taxon>Eukaryota</taxon>
        <taxon>Fungi</taxon>
        <taxon>Fungi incertae sedis</taxon>
        <taxon>Zoopagomycota</taxon>
        <taxon>Kickxellomycotina</taxon>
        <taxon>Kickxellomycetes</taxon>
        <taxon>Kickxellales</taxon>
        <taxon>Kickxellaceae</taxon>
        <taxon>Coemansia</taxon>
    </lineage>
</organism>
<protein>
    <submittedName>
        <fullName evidence="1">Trehalose-6-P synthase/phosphatase complex subunit</fullName>
    </submittedName>
</protein>
<keyword evidence="2" id="KW-1185">Reference proteome</keyword>